<evidence type="ECO:0000256" key="4">
    <source>
        <dbReference type="PROSITE-ProRule" id="PRU00035"/>
    </source>
</evidence>
<dbReference type="InterPro" id="IPR027353">
    <property type="entry name" value="NET_dom"/>
</dbReference>
<feature type="region of interest" description="Disordered" evidence="5">
    <location>
        <begin position="339"/>
        <end position="381"/>
    </location>
</feature>
<keyword evidence="3" id="KW-0804">Transcription</keyword>
<dbReference type="SMART" id="SM00297">
    <property type="entry name" value="BROMO"/>
    <property type="match status" value="1"/>
</dbReference>
<accession>A0ABQ7G2J9</accession>
<evidence type="ECO:0000256" key="3">
    <source>
        <dbReference type="ARBA" id="ARBA00023163"/>
    </source>
</evidence>
<dbReference type="PANTHER" id="PTHR45926">
    <property type="entry name" value="OSJNBA0053K19.4 PROTEIN"/>
    <property type="match status" value="1"/>
</dbReference>
<protein>
    <submittedName>
        <fullName evidence="8">Uncharacterized protein</fullName>
    </submittedName>
</protein>
<feature type="compositionally biased region" description="Acidic residues" evidence="5">
    <location>
        <begin position="367"/>
        <end position="381"/>
    </location>
</feature>
<sequence length="381" mass="42264">MPKRIFLHLDDGSVICPASVLDPSNQHGAVKLSIEKAVELQKQSKRVVENLEGIVDRLRRAGYRVQEPILALPNGAPSKKARPTSTTPAPARAAAPVGGAHWVAKCREVLNRVMKAMGPDVKVFYDRVSPAILPDYYRVVTKPIFLCDIEAKLINGEYQAPQEFAEDVRQHWVNVRLYNPQGDPFRKIGEKVEELFENWWAGTGLATGGERARRATAGHMPSKFDPEAYDEAPAKPSASRQRAAKTPRANGPGRTASHEVTSGGRAARAQEAQPALTEERKHEIASYLQELPEEHADHLMTLLPPDLLSGIESGELELDFEALDETTLQKIDAWLRTLYPSAQDQQPQQQAPASPPQSQPGVRVDQYSDEDYEEEEDDDSE</sequence>
<evidence type="ECO:0000256" key="5">
    <source>
        <dbReference type="SAM" id="MobiDB-lite"/>
    </source>
</evidence>
<organism evidence="8 9">
    <name type="scientific">Dunaliella salina</name>
    <name type="common">Green alga</name>
    <name type="synonym">Protococcus salinus</name>
    <dbReference type="NCBI Taxonomy" id="3046"/>
    <lineage>
        <taxon>Eukaryota</taxon>
        <taxon>Viridiplantae</taxon>
        <taxon>Chlorophyta</taxon>
        <taxon>core chlorophytes</taxon>
        <taxon>Chlorophyceae</taxon>
        <taxon>CS clade</taxon>
        <taxon>Chlamydomonadales</taxon>
        <taxon>Dunaliellaceae</taxon>
        <taxon>Dunaliella</taxon>
    </lineage>
</organism>
<feature type="region of interest" description="Disordered" evidence="5">
    <location>
        <begin position="74"/>
        <end position="93"/>
    </location>
</feature>
<evidence type="ECO:0000313" key="9">
    <source>
        <dbReference type="Proteomes" id="UP000815325"/>
    </source>
</evidence>
<dbReference type="InterPro" id="IPR038336">
    <property type="entry name" value="NET_sf"/>
</dbReference>
<feature type="domain" description="NET" evidence="7">
    <location>
        <begin position="266"/>
        <end position="346"/>
    </location>
</feature>
<feature type="domain" description="Bromo" evidence="6">
    <location>
        <begin position="116"/>
        <end position="186"/>
    </location>
</feature>
<evidence type="ECO:0000313" key="8">
    <source>
        <dbReference type="EMBL" id="KAF5828829.1"/>
    </source>
</evidence>
<proteinExistence type="predicted"/>
<dbReference type="Pfam" id="PF00439">
    <property type="entry name" value="Bromodomain"/>
    <property type="match status" value="1"/>
</dbReference>
<reference evidence="8" key="1">
    <citation type="submission" date="2017-08" db="EMBL/GenBank/DDBJ databases">
        <authorList>
            <person name="Polle J.E."/>
            <person name="Barry K."/>
            <person name="Cushman J."/>
            <person name="Schmutz J."/>
            <person name="Tran D."/>
            <person name="Hathwaick L.T."/>
            <person name="Yim W.C."/>
            <person name="Jenkins J."/>
            <person name="Mckie-Krisberg Z.M."/>
            <person name="Prochnik S."/>
            <person name="Lindquist E."/>
            <person name="Dockter R.B."/>
            <person name="Adam C."/>
            <person name="Molina H."/>
            <person name="Bunkerborg J."/>
            <person name="Jin E."/>
            <person name="Buchheim M."/>
            <person name="Magnuson J."/>
        </authorList>
    </citation>
    <scope>NUCLEOTIDE SEQUENCE</scope>
    <source>
        <strain evidence="8">CCAP 19/18</strain>
    </source>
</reference>
<dbReference type="PRINTS" id="PR00503">
    <property type="entry name" value="BROMODOMAIN"/>
</dbReference>
<evidence type="ECO:0000259" key="6">
    <source>
        <dbReference type="PROSITE" id="PS50014"/>
    </source>
</evidence>
<dbReference type="EMBL" id="MU070241">
    <property type="protein sequence ID" value="KAF5828829.1"/>
    <property type="molecule type" value="Genomic_DNA"/>
</dbReference>
<comment type="caution">
    <text evidence="8">The sequence shown here is derived from an EMBL/GenBank/DDBJ whole genome shotgun (WGS) entry which is preliminary data.</text>
</comment>
<dbReference type="PROSITE" id="PS50014">
    <property type="entry name" value="BROMODOMAIN_2"/>
    <property type="match status" value="1"/>
</dbReference>
<evidence type="ECO:0000259" key="7">
    <source>
        <dbReference type="PROSITE" id="PS51525"/>
    </source>
</evidence>
<dbReference type="Gene3D" id="1.20.1270.220">
    <property type="match status" value="1"/>
</dbReference>
<keyword evidence="9" id="KW-1185">Reference proteome</keyword>
<keyword evidence="1" id="KW-0805">Transcription regulation</keyword>
<dbReference type="InterPro" id="IPR036427">
    <property type="entry name" value="Bromodomain-like_sf"/>
</dbReference>
<dbReference type="InterPro" id="IPR001487">
    <property type="entry name" value="Bromodomain"/>
</dbReference>
<gene>
    <name evidence="8" type="ORF">DUNSADRAFT_16999</name>
</gene>
<evidence type="ECO:0000256" key="1">
    <source>
        <dbReference type="ARBA" id="ARBA00023015"/>
    </source>
</evidence>
<dbReference type="Proteomes" id="UP000815325">
    <property type="component" value="Unassembled WGS sequence"/>
</dbReference>
<name>A0ABQ7G2J9_DUNSA</name>
<feature type="compositionally biased region" description="Low complexity" evidence="5">
    <location>
        <begin position="83"/>
        <end position="93"/>
    </location>
</feature>
<dbReference type="CDD" id="cd04369">
    <property type="entry name" value="Bromodomain"/>
    <property type="match status" value="1"/>
</dbReference>
<dbReference type="Gene3D" id="1.20.920.10">
    <property type="entry name" value="Bromodomain-like"/>
    <property type="match status" value="1"/>
</dbReference>
<feature type="region of interest" description="Disordered" evidence="5">
    <location>
        <begin position="208"/>
        <end position="281"/>
    </location>
</feature>
<dbReference type="Pfam" id="PF17035">
    <property type="entry name" value="BET"/>
    <property type="match status" value="1"/>
</dbReference>
<dbReference type="PROSITE" id="PS51525">
    <property type="entry name" value="NET"/>
    <property type="match status" value="1"/>
</dbReference>
<dbReference type="SUPFAM" id="SSF47370">
    <property type="entry name" value="Bromodomain"/>
    <property type="match status" value="1"/>
</dbReference>
<keyword evidence="2 4" id="KW-0103">Bromodomain</keyword>
<evidence type="ECO:0000256" key="2">
    <source>
        <dbReference type="ARBA" id="ARBA00023117"/>
    </source>
</evidence>
<feature type="compositionally biased region" description="Low complexity" evidence="5">
    <location>
        <begin position="340"/>
        <end position="352"/>
    </location>
</feature>